<accession>A0AC61KY87</accession>
<protein>
    <submittedName>
        <fullName evidence="1">Uncharacterized protein</fullName>
    </submittedName>
</protein>
<comment type="caution">
    <text evidence="1">The sequence shown here is derived from an EMBL/GenBank/DDBJ whole genome shotgun (WGS) entry which is preliminary data.</text>
</comment>
<dbReference type="Proteomes" id="UP000248329">
    <property type="component" value="Unassembled WGS sequence"/>
</dbReference>
<organism evidence="1 2">
    <name type="scientific">Candidatus Methanogaster sp</name>
    <dbReference type="NCBI Taxonomy" id="3386292"/>
    <lineage>
        <taxon>Archaea</taxon>
        <taxon>Methanobacteriati</taxon>
        <taxon>Methanobacteriota</taxon>
        <taxon>Stenosarchaea group</taxon>
        <taxon>Methanomicrobia</taxon>
        <taxon>Methanosarcinales</taxon>
        <taxon>ANME-2 cluster</taxon>
        <taxon>Candidatus Methanogasteraceae</taxon>
        <taxon>Candidatus Methanogaster</taxon>
    </lineage>
</organism>
<sequence length="363" mass="41056">MKAVDLSGGHPLALILLVQLVKDGDETLSDILSDDTLWRGEVAANILDKVYKERLNEEERKLLQYVSLYCMPVPARAIAAAANSPDWTEAKVKITAMSLKRKSMLEKTGKNYWEESLIDNYVYNKLIDRVKHHKLACQYYLDLPLPEKRTTKEDVRSLIEAHHHACMAEEYDRAVEIIFDHKLHEDLDRWGNYQILVELYSGVLPRDHFRDEPLLGSLETHGGVLGNLGNAYSNLGQVEKAIEYYKDALVISREIGDRRGEGNRLGNLGNAYSNLGQVEKAIEYYEDALVISREIGDRRGEGNRLGNLGNAYSDLGQVEKAIEYYEGALTIGKEIKDPRIIDFCEQNIVSVKNSGDLKLSSLE</sequence>
<dbReference type="EMBL" id="PQXF01000080">
    <property type="protein sequence ID" value="PXF56866.1"/>
    <property type="molecule type" value="Genomic_DNA"/>
</dbReference>
<proteinExistence type="predicted"/>
<gene>
    <name evidence="1" type="ORF">C4B59_16220</name>
</gene>
<evidence type="ECO:0000313" key="2">
    <source>
        <dbReference type="Proteomes" id="UP000248329"/>
    </source>
</evidence>
<evidence type="ECO:0000313" key="1">
    <source>
        <dbReference type="EMBL" id="PXF56866.1"/>
    </source>
</evidence>
<reference evidence="1" key="1">
    <citation type="submission" date="2018-01" db="EMBL/GenBank/DDBJ databases">
        <authorList>
            <person name="Krukenberg V."/>
        </authorList>
    </citation>
    <scope>NUCLEOTIDE SEQUENCE</scope>
    <source>
        <strain evidence="1">E20ANME2</strain>
    </source>
</reference>
<name>A0AC61KY87_9EURY</name>